<feature type="compositionally biased region" description="Polar residues" evidence="1">
    <location>
        <begin position="48"/>
        <end position="58"/>
    </location>
</feature>
<dbReference type="EMBL" id="FNEK01000050">
    <property type="protein sequence ID" value="SDK70236.1"/>
    <property type="molecule type" value="Genomic_DNA"/>
</dbReference>
<organism evidence="2 3">
    <name type="scientific">Aliiruegeria lutimaris</name>
    <dbReference type="NCBI Taxonomy" id="571298"/>
    <lineage>
        <taxon>Bacteria</taxon>
        <taxon>Pseudomonadati</taxon>
        <taxon>Pseudomonadota</taxon>
        <taxon>Alphaproteobacteria</taxon>
        <taxon>Rhodobacterales</taxon>
        <taxon>Roseobacteraceae</taxon>
        <taxon>Aliiruegeria</taxon>
    </lineage>
</organism>
<gene>
    <name evidence="2" type="ORF">SAMN04488026_105021</name>
</gene>
<proteinExistence type="predicted"/>
<dbReference type="STRING" id="571298.SAMN04488026_105021"/>
<reference evidence="2 3" key="1">
    <citation type="submission" date="2016-10" db="EMBL/GenBank/DDBJ databases">
        <authorList>
            <person name="de Groot N.N."/>
        </authorList>
    </citation>
    <scope>NUCLEOTIDE SEQUENCE [LARGE SCALE GENOMIC DNA]</scope>
    <source>
        <strain evidence="2 3">DSM 25294</strain>
    </source>
</reference>
<accession>A0A1G9E256</accession>
<evidence type="ECO:0008006" key="4">
    <source>
        <dbReference type="Google" id="ProtNLM"/>
    </source>
</evidence>
<dbReference type="PROSITE" id="PS51257">
    <property type="entry name" value="PROKAR_LIPOPROTEIN"/>
    <property type="match status" value="1"/>
</dbReference>
<evidence type="ECO:0000313" key="2">
    <source>
        <dbReference type="EMBL" id="SDK70236.1"/>
    </source>
</evidence>
<name>A0A1G9E256_9RHOB</name>
<keyword evidence="3" id="KW-1185">Reference proteome</keyword>
<evidence type="ECO:0000256" key="1">
    <source>
        <dbReference type="SAM" id="MobiDB-lite"/>
    </source>
</evidence>
<sequence>MNRTGLAAALVLALSACDPEVPDSAAGAGIGAFDSYATQQERAARNAQLANSSLTGSPEATGAPQASSSSATSVVSTADLAAAGIGTATPTQPPATVSEPVGAPLAATAAGAAYVAGNNVAISDEQDFNAVSARESIQSDAERLARQRSQYADVAPTAVPERPRDTGPDIVAYALSTTHPLGQPVYRRTLPNQAKAERKCAGYGSDDLAQLDFLESGGPERDRHGIDPDGDGYACRWDPGLYRRAVGG</sequence>
<dbReference type="Proteomes" id="UP000199382">
    <property type="component" value="Unassembled WGS sequence"/>
</dbReference>
<dbReference type="OrthoDB" id="7951357at2"/>
<protein>
    <recommendedName>
        <fullName evidence="4">Excalibur calcium-binding domain-containing protein</fullName>
    </recommendedName>
</protein>
<feature type="region of interest" description="Disordered" evidence="1">
    <location>
        <begin position="44"/>
        <end position="71"/>
    </location>
</feature>
<dbReference type="AlphaFoldDB" id="A0A1G9E256"/>
<dbReference type="RefSeq" id="WP_093160949.1">
    <property type="nucleotide sequence ID" value="NZ_FNEK01000050.1"/>
</dbReference>
<evidence type="ECO:0000313" key="3">
    <source>
        <dbReference type="Proteomes" id="UP000199382"/>
    </source>
</evidence>